<name>A0A0E9SLN0_ANGAN</name>
<protein>
    <submittedName>
        <fullName evidence="1">Uncharacterized protein</fullName>
    </submittedName>
</protein>
<proteinExistence type="predicted"/>
<reference evidence="1" key="2">
    <citation type="journal article" date="2015" name="Fish Shellfish Immunol.">
        <title>Early steps in the European eel (Anguilla anguilla)-Vibrio vulnificus interaction in the gills: Role of the RtxA13 toxin.</title>
        <authorList>
            <person name="Callol A."/>
            <person name="Pajuelo D."/>
            <person name="Ebbesson L."/>
            <person name="Teles M."/>
            <person name="MacKenzie S."/>
            <person name="Amaro C."/>
        </authorList>
    </citation>
    <scope>NUCLEOTIDE SEQUENCE</scope>
</reference>
<dbReference type="AlphaFoldDB" id="A0A0E9SLN0"/>
<organism evidence="1">
    <name type="scientific">Anguilla anguilla</name>
    <name type="common">European freshwater eel</name>
    <name type="synonym">Muraena anguilla</name>
    <dbReference type="NCBI Taxonomy" id="7936"/>
    <lineage>
        <taxon>Eukaryota</taxon>
        <taxon>Metazoa</taxon>
        <taxon>Chordata</taxon>
        <taxon>Craniata</taxon>
        <taxon>Vertebrata</taxon>
        <taxon>Euteleostomi</taxon>
        <taxon>Actinopterygii</taxon>
        <taxon>Neopterygii</taxon>
        <taxon>Teleostei</taxon>
        <taxon>Anguilliformes</taxon>
        <taxon>Anguillidae</taxon>
        <taxon>Anguilla</taxon>
    </lineage>
</organism>
<evidence type="ECO:0000313" key="1">
    <source>
        <dbReference type="EMBL" id="JAH41585.1"/>
    </source>
</evidence>
<dbReference type="EMBL" id="GBXM01066992">
    <property type="protein sequence ID" value="JAH41585.1"/>
    <property type="molecule type" value="Transcribed_RNA"/>
</dbReference>
<reference evidence="1" key="1">
    <citation type="submission" date="2014-11" db="EMBL/GenBank/DDBJ databases">
        <authorList>
            <person name="Amaro Gonzalez C."/>
        </authorList>
    </citation>
    <scope>NUCLEOTIDE SEQUENCE</scope>
</reference>
<accession>A0A0E9SLN0</accession>
<sequence>MYRNTLMYSAGVLFRSTEIANNPDKYVLVSHTKCTHSSYILSVFGIAPDCYDITHKREWSKTTEMEVGYMYYHAIYQGFETEMSRDRTCFV</sequence>